<proteinExistence type="predicted"/>
<protein>
    <recommendedName>
        <fullName evidence="5">Lipoprotein</fullName>
    </recommendedName>
</protein>
<dbReference type="Proteomes" id="UP000192934">
    <property type="component" value="Chromosome I"/>
</dbReference>
<reference evidence="4" key="1">
    <citation type="submission" date="2017-04" db="EMBL/GenBank/DDBJ databases">
        <authorList>
            <person name="Varghese N."/>
            <person name="Submissions S."/>
        </authorList>
    </citation>
    <scope>NUCLEOTIDE SEQUENCE [LARGE SCALE GENOMIC DNA]</scope>
    <source>
        <strain evidence="4">Dd16</strain>
    </source>
</reference>
<feature type="signal peptide" evidence="2">
    <location>
        <begin position="1"/>
        <end position="19"/>
    </location>
</feature>
<gene>
    <name evidence="3" type="ORF">SAMN06295910_0476</name>
</gene>
<feature type="region of interest" description="Disordered" evidence="1">
    <location>
        <begin position="25"/>
        <end position="60"/>
    </location>
</feature>
<dbReference type="STRING" id="941907.SAMN06295910_0476"/>
<evidence type="ECO:0000313" key="3">
    <source>
        <dbReference type="EMBL" id="SMF61486.1"/>
    </source>
</evidence>
<evidence type="ECO:0000313" key="4">
    <source>
        <dbReference type="Proteomes" id="UP000192934"/>
    </source>
</evidence>
<dbReference type="RefSeq" id="WP_157123659.1">
    <property type="nucleotide sequence ID" value="NZ_LT840185.1"/>
</dbReference>
<feature type="compositionally biased region" description="Pro residues" evidence="1">
    <location>
        <begin position="26"/>
        <end position="50"/>
    </location>
</feature>
<evidence type="ECO:0008006" key="5">
    <source>
        <dbReference type="Google" id="ProtNLM"/>
    </source>
</evidence>
<sequence>MIMRRIGFYGLLAALTVVVGCVPSREPAPPPPPTQEPPPPPPPLPEPPPAATDWRDMPLTPGAWTYRNEGGSSIALFGPSASEAQFAVRCDLQRRQVVLSRAGETTGNVMTVRTSFGARNLALSPVPGPLPEVGTTVQPRDRLLDEMAFSRGRYTVEVPGRPMLVIPAWPEPDRVIEDCRG</sequence>
<dbReference type="PROSITE" id="PS51257">
    <property type="entry name" value="PROKAR_LIPOPROTEIN"/>
    <property type="match status" value="1"/>
</dbReference>
<evidence type="ECO:0000256" key="2">
    <source>
        <dbReference type="SAM" id="SignalP"/>
    </source>
</evidence>
<keyword evidence="4" id="KW-1185">Reference proteome</keyword>
<accession>A0A1X7FZP7</accession>
<dbReference type="OrthoDB" id="7629232at2"/>
<organism evidence="3 4">
    <name type="scientific">Allosphingosinicella indica</name>
    <dbReference type="NCBI Taxonomy" id="941907"/>
    <lineage>
        <taxon>Bacteria</taxon>
        <taxon>Pseudomonadati</taxon>
        <taxon>Pseudomonadota</taxon>
        <taxon>Alphaproteobacteria</taxon>
        <taxon>Sphingomonadales</taxon>
        <taxon>Sphingomonadaceae</taxon>
        <taxon>Allosphingosinicella</taxon>
    </lineage>
</organism>
<keyword evidence="2" id="KW-0732">Signal</keyword>
<dbReference type="EMBL" id="LT840185">
    <property type="protein sequence ID" value="SMF61486.1"/>
    <property type="molecule type" value="Genomic_DNA"/>
</dbReference>
<evidence type="ECO:0000256" key="1">
    <source>
        <dbReference type="SAM" id="MobiDB-lite"/>
    </source>
</evidence>
<feature type="chain" id="PRO_5012100922" description="Lipoprotein" evidence="2">
    <location>
        <begin position="20"/>
        <end position="181"/>
    </location>
</feature>
<name>A0A1X7FZP7_9SPHN</name>
<dbReference type="AlphaFoldDB" id="A0A1X7FZP7"/>